<name>D8LPT7_ECTSI</name>
<feature type="compositionally biased region" description="Basic and acidic residues" evidence="12">
    <location>
        <begin position="64"/>
        <end position="74"/>
    </location>
</feature>
<feature type="transmembrane region" description="Helical" evidence="13">
    <location>
        <begin position="472"/>
        <end position="490"/>
    </location>
</feature>
<feature type="transmembrane region" description="Helical" evidence="13">
    <location>
        <begin position="23"/>
        <end position="45"/>
    </location>
</feature>
<dbReference type="Proteomes" id="UP000002630">
    <property type="component" value="Linkage Group LG13"/>
</dbReference>
<dbReference type="OrthoDB" id="263957at2759"/>
<dbReference type="InterPro" id="IPR036259">
    <property type="entry name" value="MFS_trans_sf"/>
</dbReference>
<feature type="transmembrane region" description="Helical" evidence="13">
    <location>
        <begin position="448"/>
        <end position="466"/>
    </location>
</feature>
<feature type="transmembrane region" description="Helical" evidence="13">
    <location>
        <begin position="253"/>
        <end position="273"/>
    </location>
</feature>
<protein>
    <recommendedName>
        <fullName evidence="3">Molybdate-anion transporter</fullName>
    </recommendedName>
    <alternativeName>
        <fullName evidence="10">Major facilitator superfamily domain-containing protein 5</fullName>
    </alternativeName>
    <alternativeName>
        <fullName evidence="11">Molybdate transporter 2 homolog</fullName>
    </alternativeName>
</protein>
<feature type="compositionally biased region" description="Polar residues" evidence="12">
    <location>
        <begin position="293"/>
        <end position="310"/>
    </location>
</feature>
<evidence type="ECO:0000313" key="15">
    <source>
        <dbReference type="Proteomes" id="UP000002630"/>
    </source>
</evidence>
<feature type="transmembrane region" description="Helical" evidence="13">
    <location>
        <begin position="181"/>
        <end position="203"/>
    </location>
</feature>
<feature type="transmembrane region" description="Helical" evidence="13">
    <location>
        <begin position="382"/>
        <end position="404"/>
    </location>
</feature>
<evidence type="ECO:0000256" key="1">
    <source>
        <dbReference type="ARBA" id="ARBA00003019"/>
    </source>
</evidence>
<gene>
    <name evidence="14" type="ORF">Esi_0053_0098</name>
</gene>
<evidence type="ECO:0000256" key="13">
    <source>
        <dbReference type="SAM" id="Phobius"/>
    </source>
</evidence>
<keyword evidence="8" id="KW-0406">Ion transport</keyword>
<evidence type="ECO:0000256" key="7">
    <source>
        <dbReference type="ARBA" id="ARBA00022989"/>
    </source>
</evidence>
<feature type="transmembrane region" description="Helical" evidence="13">
    <location>
        <begin position="99"/>
        <end position="118"/>
    </location>
</feature>
<evidence type="ECO:0000256" key="8">
    <source>
        <dbReference type="ARBA" id="ARBA00023065"/>
    </source>
</evidence>
<feature type="region of interest" description="Disordered" evidence="12">
    <location>
        <begin position="288"/>
        <end position="314"/>
    </location>
</feature>
<dbReference type="AlphaFoldDB" id="D8LPT7"/>
<keyword evidence="4" id="KW-0813">Transport</keyword>
<dbReference type="eggNOG" id="KOG4332">
    <property type="taxonomic scope" value="Eukaryota"/>
</dbReference>
<feature type="transmembrane region" description="Helical" evidence="13">
    <location>
        <begin position="156"/>
        <end position="175"/>
    </location>
</feature>
<keyword evidence="15" id="KW-1185">Reference proteome</keyword>
<feature type="transmembrane region" description="Helical" evidence="13">
    <location>
        <begin position="215"/>
        <end position="241"/>
    </location>
</feature>
<keyword evidence="5" id="KW-1003">Cell membrane</keyword>
<dbReference type="EMBL" id="FN648741">
    <property type="protein sequence ID" value="CBN77392.1"/>
    <property type="molecule type" value="Genomic_DNA"/>
</dbReference>
<dbReference type="InParanoid" id="D8LPT7"/>
<evidence type="ECO:0000256" key="11">
    <source>
        <dbReference type="ARBA" id="ARBA00032555"/>
    </source>
</evidence>
<evidence type="ECO:0000256" key="4">
    <source>
        <dbReference type="ARBA" id="ARBA00022448"/>
    </source>
</evidence>
<dbReference type="OMA" id="VFMWVPT"/>
<dbReference type="Pfam" id="PF05631">
    <property type="entry name" value="MFS_5"/>
    <property type="match status" value="2"/>
</dbReference>
<comment type="function">
    <text evidence="1">Mediates high-affinity intracellular uptake of the rare oligo-element molybdenum.</text>
</comment>
<sequence>MLAPMVRGGLQSLGLLSPEWPDWAVDTFVSLSLCCAVLVAAQWLYDNKQRSPPPPPPPSPSGVDGRESVGDKAGHDGVSEVVVGPAAAARFRRFQYKYLVVYLTVMLADWLQGTNMYTLYQSYGVDVGTLFLTGFSSAAVFGTFLGLFVDRFGRRNGCIVFCLLEVVINTLEHIPDMRLLLLGRVLGGISTSLLFSAFESWMVSQHRKQGFPEEWLASTFSAATVGNGIMAVLAGVVAQVAADKLGDIGPFQARGATVAIALTLLALSLLMLWEENYGYGEEGKAPVVANGDGVTTNGSNGRKEAPTSTTADAVNGGGGDASVAAVAPAPGARQSNENGGGNGNSNGDGPCCSGGGGGSGVAPGLRKSVGMAWDCIVSDHRVLLLGMVQSLFEGGTFTFVFMWVPTLQGVLSDGVLLPTGLIFSSFMVCITIGGVLFSIMLRKMSVELASAFVFFVAAASMTLPAVTRDFQTVLGAFLVLETCVGAFYSCSGLMRSRYLPGGLQSSVMNIFRLPLNVLVVVGTRVTEMAEPETVFLVIASWFLTSAVLQLRLSACAAGPTAADGDEARRKAKKSD</sequence>
<feature type="compositionally biased region" description="Pro residues" evidence="12">
    <location>
        <begin position="51"/>
        <end position="60"/>
    </location>
</feature>
<feature type="transmembrane region" description="Helical" evidence="13">
    <location>
        <begin position="130"/>
        <end position="149"/>
    </location>
</feature>
<dbReference type="GO" id="GO:0005886">
    <property type="term" value="C:plasma membrane"/>
    <property type="evidence" value="ECO:0007669"/>
    <property type="project" value="UniProtKB-SubCell"/>
</dbReference>
<accession>D8LPT7</accession>
<keyword evidence="6 13" id="KW-0812">Transmembrane</keyword>
<proteinExistence type="predicted"/>
<dbReference type="SUPFAM" id="SSF103473">
    <property type="entry name" value="MFS general substrate transporter"/>
    <property type="match status" value="1"/>
</dbReference>
<reference evidence="14 15" key="1">
    <citation type="journal article" date="2010" name="Nature">
        <title>The Ectocarpus genome and the independent evolution of multicellularity in brown algae.</title>
        <authorList>
            <person name="Cock J.M."/>
            <person name="Sterck L."/>
            <person name="Rouze P."/>
            <person name="Scornet D."/>
            <person name="Allen A.E."/>
            <person name="Amoutzias G."/>
            <person name="Anthouard V."/>
            <person name="Artiguenave F."/>
            <person name="Aury J.M."/>
            <person name="Badger J.H."/>
            <person name="Beszteri B."/>
            <person name="Billiau K."/>
            <person name="Bonnet E."/>
            <person name="Bothwell J.H."/>
            <person name="Bowler C."/>
            <person name="Boyen C."/>
            <person name="Brownlee C."/>
            <person name="Carrano C.J."/>
            <person name="Charrier B."/>
            <person name="Cho G.Y."/>
            <person name="Coelho S.M."/>
            <person name="Collen J."/>
            <person name="Corre E."/>
            <person name="Da Silva C."/>
            <person name="Delage L."/>
            <person name="Delaroque N."/>
            <person name="Dittami S.M."/>
            <person name="Doulbeau S."/>
            <person name="Elias M."/>
            <person name="Farnham G."/>
            <person name="Gachon C.M."/>
            <person name="Gschloessl B."/>
            <person name="Heesch S."/>
            <person name="Jabbari K."/>
            <person name="Jubin C."/>
            <person name="Kawai H."/>
            <person name="Kimura K."/>
            <person name="Kloareg B."/>
            <person name="Kupper F.C."/>
            <person name="Lang D."/>
            <person name="Le Bail A."/>
            <person name="Leblanc C."/>
            <person name="Lerouge P."/>
            <person name="Lohr M."/>
            <person name="Lopez P.J."/>
            <person name="Martens C."/>
            <person name="Maumus F."/>
            <person name="Michel G."/>
            <person name="Miranda-Saavedra D."/>
            <person name="Morales J."/>
            <person name="Moreau H."/>
            <person name="Motomura T."/>
            <person name="Nagasato C."/>
            <person name="Napoli C.A."/>
            <person name="Nelson D.R."/>
            <person name="Nyvall-Collen P."/>
            <person name="Peters A.F."/>
            <person name="Pommier C."/>
            <person name="Potin P."/>
            <person name="Poulain J."/>
            <person name="Quesneville H."/>
            <person name="Read B."/>
            <person name="Rensing S.A."/>
            <person name="Ritter A."/>
            <person name="Rousvoal S."/>
            <person name="Samanta M."/>
            <person name="Samson G."/>
            <person name="Schroeder D.C."/>
            <person name="Segurens B."/>
            <person name="Strittmatter M."/>
            <person name="Tonon T."/>
            <person name="Tregear J.W."/>
            <person name="Valentin K."/>
            <person name="von Dassow P."/>
            <person name="Yamagishi T."/>
            <person name="Van de Peer Y."/>
            <person name="Wincker P."/>
        </authorList>
    </citation>
    <scope>NUCLEOTIDE SEQUENCE [LARGE SCALE GENOMIC DNA]</scope>
    <source>
        <strain evidence="15">Ec32 / CCAP1310/4</strain>
    </source>
</reference>
<evidence type="ECO:0000256" key="6">
    <source>
        <dbReference type="ARBA" id="ARBA00022692"/>
    </source>
</evidence>
<evidence type="ECO:0000256" key="10">
    <source>
        <dbReference type="ARBA" id="ARBA00030646"/>
    </source>
</evidence>
<feature type="transmembrane region" description="Helical" evidence="13">
    <location>
        <begin position="416"/>
        <end position="441"/>
    </location>
</feature>
<evidence type="ECO:0000256" key="5">
    <source>
        <dbReference type="ARBA" id="ARBA00022475"/>
    </source>
</evidence>
<evidence type="ECO:0000256" key="9">
    <source>
        <dbReference type="ARBA" id="ARBA00023136"/>
    </source>
</evidence>
<dbReference type="PANTHER" id="PTHR23516">
    <property type="entry name" value="SAM (S-ADENOSYL METHIONINE) TRANSPORTER"/>
    <property type="match status" value="1"/>
</dbReference>
<dbReference type="EMBL" id="FN649738">
    <property type="protein sequence ID" value="CBN77392.1"/>
    <property type="molecule type" value="Genomic_DNA"/>
</dbReference>
<evidence type="ECO:0000256" key="2">
    <source>
        <dbReference type="ARBA" id="ARBA00004651"/>
    </source>
</evidence>
<keyword evidence="9 13" id="KW-0472">Membrane</keyword>
<dbReference type="Gene3D" id="1.20.1250.20">
    <property type="entry name" value="MFS general substrate transporter like domains"/>
    <property type="match status" value="1"/>
</dbReference>
<organism evidence="14 15">
    <name type="scientific">Ectocarpus siliculosus</name>
    <name type="common">Brown alga</name>
    <name type="synonym">Conferva siliculosa</name>
    <dbReference type="NCBI Taxonomy" id="2880"/>
    <lineage>
        <taxon>Eukaryota</taxon>
        <taxon>Sar</taxon>
        <taxon>Stramenopiles</taxon>
        <taxon>Ochrophyta</taxon>
        <taxon>PX clade</taxon>
        <taxon>Phaeophyceae</taxon>
        <taxon>Ectocarpales</taxon>
        <taxon>Ectocarpaceae</taxon>
        <taxon>Ectocarpus</taxon>
    </lineage>
</organism>
<evidence type="ECO:0000256" key="3">
    <source>
        <dbReference type="ARBA" id="ARBA00021242"/>
    </source>
</evidence>
<comment type="subcellular location">
    <subcellularLocation>
        <location evidence="2">Cell membrane</location>
        <topology evidence="2">Multi-pass membrane protein</topology>
    </subcellularLocation>
</comment>
<keyword evidence="7 13" id="KW-1133">Transmembrane helix</keyword>
<dbReference type="GO" id="GO:0015098">
    <property type="term" value="F:molybdate ion transmembrane transporter activity"/>
    <property type="evidence" value="ECO:0007669"/>
    <property type="project" value="InterPro"/>
</dbReference>
<feature type="region of interest" description="Disordered" evidence="12">
    <location>
        <begin position="49"/>
        <end position="74"/>
    </location>
</feature>
<evidence type="ECO:0000256" key="12">
    <source>
        <dbReference type="SAM" id="MobiDB-lite"/>
    </source>
</evidence>
<evidence type="ECO:0000313" key="14">
    <source>
        <dbReference type="EMBL" id="CBN77392.1"/>
    </source>
</evidence>
<dbReference type="PANTHER" id="PTHR23516:SF1">
    <property type="entry name" value="MOLYBDATE-ANION TRANSPORTER"/>
    <property type="match status" value="1"/>
</dbReference>
<dbReference type="GO" id="GO:0006811">
    <property type="term" value="P:monoatomic ion transport"/>
    <property type="evidence" value="ECO:0007669"/>
    <property type="project" value="UniProtKB-KW"/>
</dbReference>
<dbReference type="InterPro" id="IPR008509">
    <property type="entry name" value="MOT2/MFSD5"/>
</dbReference>